<dbReference type="InterPro" id="IPR036382">
    <property type="entry name" value="Guanylin_sf"/>
</dbReference>
<dbReference type="Gene3D" id="3.90.1450.10">
    <property type="entry name" value="Guanylin"/>
    <property type="match status" value="1"/>
</dbReference>
<evidence type="ECO:0000256" key="6">
    <source>
        <dbReference type="ARBA" id="ARBA00037765"/>
    </source>
</evidence>
<feature type="signal peptide" evidence="8">
    <location>
        <begin position="1"/>
        <end position="21"/>
    </location>
</feature>
<dbReference type="GeneTree" id="ENSGT01010000222588"/>
<evidence type="ECO:0000256" key="1">
    <source>
        <dbReference type="ARBA" id="ARBA00004613"/>
    </source>
</evidence>
<dbReference type="PANTHER" id="PTHR11318:SF4">
    <property type="entry name" value="GUANYLATE CYCLASE ACTIVATOR 2B"/>
    <property type="match status" value="1"/>
</dbReference>
<evidence type="ECO:0000256" key="5">
    <source>
        <dbReference type="ARBA" id="ARBA00023157"/>
    </source>
</evidence>
<dbReference type="Ensembl" id="ENSATET00000002690.2">
    <property type="protein sequence ID" value="ENSATEP00000002664.2"/>
    <property type="gene ID" value="ENSATEG00000001863.2"/>
</dbReference>
<comment type="similarity">
    <text evidence="2">Belongs to the guanylin family.</text>
</comment>
<name>A0A3Q1H594_ANATE</name>
<evidence type="ECO:0000256" key="4">
    <source>
        <dbReference type="ARBA" id="ARBA00022729"/>
    </source>
</evidence>
<dbReference type="InterPro" id="IPR000879">
    <property type="entry name" value="Guanylin"/>
</dbReference>
<dbReference type="InParanoid" id="A0A3Q1H594"/>
<dbReference type="Pfam" id="PF02058">
    <property type="entry name" value="Guanylin"/>
    <property type="match status" value="1"/>
</dbReference>
<keyword evidence="4 8" id="KW-0732">Signal</keyword>
<keyword evidence="5" id="KW-1015">Disulfide bond</keyword>
<evidence type="ECO:0000313" key="9">
    <source>
        <dbReference type="Ensembl" id="ENSATEP00000002664.2"/>
    </source>
</evidence>
<dbReference type="Proteomes" id="UP000265040">
    <property type="component" value="Chromosome 5"/>
</dbReference>
<evidence type="ECO:0000256" key="3">
    <source>
        <dbReference type="ARBA" id="ARBA00022525"/>
    </source>
</evidence>
<evidence type="ECO:0000313" key="10">
    <source>
        <dbReference type="Proteomes" id="UP000265040"/>
    </source>
</evidence>
<organism evidence="9 10">
    <name type="scientific">Anabas testudineus</name>
    <name type="common">Climbing perch</name>
    <name type="synonym">Anthias testudineus</name>
    <dbReference type="NCBI Taxonomy" id="64144"/>
    <lineage>
        <taxon>Eukaryota</taxon>
        <taxon>Metazoa</taxon>
        <taxon>Chordata</taxon>
        <taxon>Craniata</taxon>
        <taxon>Vertebrata</taxon>
        <taxon>Euteleostomi</taxon>
        <taxon>Actinopterygii</taxon>
        <taxon>Neopterygii</taxon>
        <taxon>Teleostei</taxon>
        <taxon>Neoteleostei</taxon>
        <taxon>Acanthomorphata</taxon>
        <taxon>Anabantaria</taxon>
        <taxon>Anabantiformes</taxon>
        <taxon>Anabantoidei</taxon>
        <taxon>Anabantidae</taxon>
        <taxon>Anabas</taxon>
    </lineage>
</organism>
<dbReference type="PANTHER" id="PTHR11318">
    <property type="entry name" value="GUANYLIN FAMILY MEMBER"/>
    <property type="match status" value="1"/>
</dbReference>
<comment type="subcellular location">
    <subcellularLocation>
        <location evidence="1">Secreted</location>
    </subcellularLocation>
</comment>
<sequence length="125" mass="13543">MRLHSTLLVLVLVVCSSGALGVQVQVSITCCLFPLFVPLQVGDRSFPLEAVQQLEELMDLDEDVSPRLAETSVVAVCTNPLLPQVFRPVCQGKRAGITFSQLVYIARSSDPCEICANPSCYGCLN</sequence>
<evidence type="ECO:0000256" key="7">
    <source>
        <dbReference type="ARBA" id="ARBA00041176"/>
    </source>
</evidence>
<dbReference type="AlphaFoldDB" id="A0A3Q1H594"/>
<dbReference type="GO" id="GO:0005576">
    <property type="term" value="C:extracellular region"/>
    <property type="evidence" value="ECO:0007669"/>
    <property type="project" value="UniProtKB-SubCell"/>
</dbReference>
<dbReference type="GO" id="GO:0030250">
    <property type="term" value="F:guanylate cyclase activator activity"/>
    <property type="evidence" value="ECO:0007669"/>
    <property type="project" value="InterPro"/>
</dbReference>
<evidence type="ECO:0000256" key="8">
    <source>
        <dbReference type="SAM" id="SignalP"/>
    </source>
</evidence>
<reference evidence="9" key="1">
    <citation type="submission" date="2021-04" db="EMBL/GenBank/DDBJ databases">
        <authorList>
            <consortium name="Wellcome Sanger Institute Data Sharing"/>
        </authorList>
    </citation>
    <scope>NUCLEOTIDE SEQUENCE [LARGE SCALE GENOMIC DNA]</scope>
</reference>
<reference evidence="9" key="3">
    <citation type="submission" date="2025-09" db="UniProtKB">
        <authorList>
            <consortium name="Ensembl"/>
        </authorList>
    </citation>
    <scope>IDENTIFICATION</scope>
</reference>
<protein>
    <recommendedName>
        <fullName evidence="7">Guanylate cyclase activator 2B</fullName>
    </recommendedName>
</protein>
<proteinExistence type="inferred from homology"/>
<dbReference type="SUPFAM" id="SSF89890">
    <property type="entry name" value="Proguanylin"/>
    <property type="match status" value="1"/>
</dbReference>
<reference evidence="9" key="2">
    <citation type="submission" date="2025-08" db="UniProtKB">
        <authorList>
            <consortium name="Ensembl"/>
        </authorList>
    </citation>
    <scope>IDENTIFICATION</scope>
</reference>
<keyword evidence="3" id="KW-0964">Secreted</keyword>
<keyword evidence="10" id="KW-1185">Reference proteome</keyword>
<evidence type="ECO:0000256" key="2">
    <source>
        <dbReference type="ARBA" id="ARBA00009883"/>
    </source>
</evidence>
<dbReference type="OrthoDB" id="8936251at2759"/>
<feature type="chain" id="PRO_5030079332" description="Guanylate cyclase activator 2B" evidence="8">
    <location>
        <begin position="22"/>
        <end position="125"/>
    </location>
</feature>
<comment type="function">
    <text evidence="6">Endogenous activator of intestinal guanylate cyclase. It stimulates this enzyme through the same receptor binding region as the heat-stable enterotoxins. May be a potent physiological regulator of intestinal fluid and electrolyte transport. May be an autocrine/paracrine regulator of intestinal salt and water transport.</text>
</comment>
<accession>A0A3Q1H594</accession>